<proteinExistence type="predicted"/>
<dbReference type="EMBL" id="LJIJ01000068">
    <property type="protein sequence ID" value="ODN03593.1"/>
    <property type="molecule type" value="Genomic_DNA"/>
</dbReference>
<keyword evidence="2" id="KW-1185">Reference proteome</keyword>
<name>A0A1D2NEB7_ORCCI</name>
<dbReference type="Proteomes" id="UP000094527">
    <property type="component" value="Unassembled WGS sequence"/>
</dbReference>
<reference evidence="1 2" key="1">
    <citation type="journal article" date="2016" name="Genome Biol. Evol.">
        <title>Gene Family Evolution Reflects Adaptation to Soil Environmental Stressors in the Genome of the Collembolan Orchesella cincta.</title>
        <authorList>
            <person name="Faddeeva-Vakhrusheva A."/>
            <person name="Derks M.F."/>
            <person name="Anvar S.Y."/>
            <person name="Agamennone V."/>
            <person name="Suring W."/>
            <person name="Smit S."/>
            <person name="van Straalen N.M."/>
            <person name="Roelofs D."/>
        </authorList>
    </citation>
    <scope>NUCLEOTIDE SEQUENCE [LARGE SCALE GENOMIC DNA]</scope>
    <source>
        <tissue evidence="1">Mixed pool</tissue>
    </source>
</reference>
<organism evidence="1 2">
    <name type="scientific">Orchesella cincta</name>
    <name type="common">Springtail</name>
    <name type="synonym">Podura cincta</name>
    <dbReference type="NCBI Taxonomy" id="48709"/>
    <lineage>
        <taxon>Eukaryota</taxon>
        <taxon>Metazoa</taxon>
        <taxon>Ecdysozoa</taxon>
        <taxon>Arthropoda</taxon>
        <taxon>Hexapoda</taxon>
        <taxon>Collembola</taxon>
        <taxon>Entomobryomorpha</taxon>
        <taxon>Entomobryoidea</taxon>
        <taxon>Orchesellidae</taxon>
        <taxon>Orchesellinae</taxon>
        <taxon>Orchesella</taxon>
    </lineage>
</organism>
<gene>
    <name evidence="1" type="ORF">Ocin01_03069</name>
</gene>
<accession>A0A1D2NEB7</accession>
<comment type="caution">
    <text evidence="1">The sequence shown here is derived from an EMBL/GenBank/DDBJ whole genome shotgun (WGS) entry which is preliminary data.</text>
</comment>
<sequence length="118" mass="13499">MKNKFRFLFKTSSSSAKVGAESERGVRIDLTDDQKVATHHKPTDMSVLQNYTKYTVEEFLHKAAEEFEEKWKTTGAPNAPKLRLCTVIKFLGDRVFESDGNLWGNKQSTRTSMLLQEP</sequence>
<evidence type="ECO:0000313" key="1">
    <source>
        <dbReference type="EMBL" id="ODN03593.1"/>
    </source>
</evidence>
<protein>
    <submittedName>
        <fullName evidence="1">Uncharacterized protein</fullName>
    </submittedName>
</protein>
<evidence type="ECO:0000313" key="2">
    <source>
        <dbReference type="Proteomes" id="UP000094527"/>
    </source>
</evidence>
<dbReference type="AlphaFoldDB" id="A0A1D2NEB7"/>